<dbReference type="Proteomes" id="UP001229409">
    <property type="component" value="Unassembled WGS sequence"/>
</dbReference>
<organism evidence="1 2">
    <name type="scientific">Paenibacillus polymyxa</name>
    <name type="common">Bacillus polymyxa</name>
    <dbReference type="NCBI Taxonomy" id="1406"/>
    <lineage>
        <taxon>Bacteria</taxon>
        <taxon>Bacillati</taxon>
        <taxon>Bacillota</taxon>
        <taxon>Bacilli</taxon>
        <taxon>Bacillales</taxon>
        <taxon>Paenibacillaceae</taxon>
        <taxon>Paenibacillus</taxon>
    </lineage>
</organism>
<proteinExistence type="predicted"/>
<dbReference type="AlphaFoldDB" id="A0AAP4A065"/>
<evidence type="ECO:0000313" key="2">
    <source>
        <dbReference type="Proteomes" id="UP001229409"/>
    </source>
</evidence>
<protein>
    <submittedName>
        <fullName evidence="1">Uncharacterized protein</fullName>
    </submittedName>
</protein>
<reference evidence="1" key="1">
    <citation type="submission" date="2023-04" db="EMBL/GenBank/DDBJ databases">
        <title>Uncovering the Secrets of Slow-Growing Bacteria in Tropical Savanna Soil through Cultivation and Genomic Analysis.</title>
        <authorList>
            <person name="Goncalves O.S."/>
            <person name="Santana M.F."/>
        </authorList>
    </citation>
    <scope>NUCLEOTIDE SEQUENCE</scope>
    <source>
        <strain evidence="1">ANTI</strain>
    </source>
</reference>
<name>A0AAP4A065_PAEPO</name>
<sequence length="50" mass="6053">MFKYDPALKIQYNTDKDMHIGICLPMGQDTGEFILFSFELKKERYYDWIV</sequence>
<comment type="caution">
    <text evidence="1">The sequence shown here is derived from an EMBL/GenBank/DDBJ whole genome shotgun (WGS) entry which is preliminary data.</text>
</comment>
<evidence type="ECO:0000313" key="1">
    <source>
        <dbReference type="EMBL" id="MDH2332902.1"/>
    </source>
</evidence>
<accession>A0AAP4A065</accession>
<dbReference type="RefSeq" id="WP_023986737.1">
    <property type="nucleotide sequence ID" value="NZ_CP011420.1"/>
</dbReference>
<dbReference type="EMBL" id="JARVWT010000008">
    <property type="protein sequence ID" value="MDH2332902.1"/>
    <property type="molecule type" value="Genomic_DNA"/>
</dbReference>
<gene>
    <name evidence="1" type="ORF">QDS18_18795</name>
</gene>